<keyword evidence="1" id="KW-1133">Transmembrane helix</keyword>
<accession>A0A0F7L8K4</accession>
<organism evidence="2">
    <name type="scientific">uncultured marine virus</name>
    <dbReference type="NCBI Taxonomy" id="186617"/>
    <lineage>
        <taxon>Viruses</taxon>
        <taxon>environmental samples</taxon>
    </lineage>
</organism>
<keyword evidence="1" id="KW-0472">Membrane</keyword>
<reference evidence="2" key="1">
    <citation type="journal article" date="2015" name="Front. Microbiol.">
        <title>Combining genomic sequencing methods to explore viral diversity and reveal potential virus-host interactions.</title>
        <authorList>
            <person name="Chow C.E."/>
            <person name="Winget D.M."/>
            <person name="White R.A.III."/>
            <person name="Hallam S.J."/>
            <person name="Suttle C.A."/>
        </authorList>
    </citation>
    <scope>NUCLEOTIDE SEQUENCE</scope>
    <source>
        <strain evidence="2">Oxic1_7</strain>
    </source>
</reference>
<protein>
    <submittedName>
        <fullName evidence="2">Uncharacterized protein</fullName>
    </submittedName>
</protein>
<feature type="transmembrane region" description="Helical" evidence="1">
    <location>
        <begin position="20"/>
        <end position="43"/>
    </location>
</feature>
<name>A0A0F7L8K4_9VIRU</name>
<evidence type="ECO:0000313" key="2">
    <source>
        <dbReference type="EMBL" id="AKH48270.1"/>
    </source>
</evidence>
<proteinExistence type="predicted"/>
<keyword evidence="1" id="KW-0812">Transmembrane</keyword>
<dbReference type="EMBL" id="KR029602">
    <property type="protein sequence ID" value="AKH48270.1"/>
    <property type="molecule type" value="Genomic_DNA"/>
</dbReference>
<evidence type="ECO:0000256" key="1">
    <source>
        <dbReference type="SAM" id="Phobius"/>
    </source>
</evidence>
<feature type="transmembrane region" description="Helical" evidence="1">
    <location>
        <begin position="55"/>
        <end position="74"/>
    </location>
</feature>
<reference evidence="2" key="2">
    <citation type="submission" date="2015-03" db="EMBL/GenBank/DDBJ databases">
        <authorList>
            <person name="Chow C.-E.T."/>
            <person name="Winget D.M."/>
            <person name="White R.A.III."/>
            <person name="Hallam S.J."/>
            <person name="Suttle C.A."/>
        </authorList>
    </citation>
    <scope>NUCLEOTIDE SEQUENCE</scope>
    <source>
        <strain evidence="2">Oxic1_7</strain>
    </source>
</reference>
<sequence>MTSFAFNTSGISNLSSGFAFSILMLWTGHWVSVFFIYIVYFTVSPSDTLPRSKDSITLSVCLSVYILIIFQTSYEIQYLLSILSLFCSV</sequence>